<accession>A0A7G9YWX3</accession>
<dbReference type="AlphaFoldDB" id="A0A7G9YWX3"/>
<dbReference type="EMBL" id="MT631512">
    <property type="protein sequence ID" value="QNO52507.1"/>
    <property type="molecule type" value="Genomic_DNA"/>
</dbReference>
<organism evidence="1">
    <name type="scientific">Candidatus Methanophagaceae archaeon ANME-1 ERB6</name>
    <dbReference type="NCBI Taxonomy" id="2759912"/>
    <lineage>
        <taxon>Archaea</taxon>
        <taxon>Methanobacteriati</taxon>
        <taxon>Methanobacteriota</taxon>
        <taxon>Stenosarchaea group</taxon>
        <taxon>Methanomicrobia</taxon>
        <taxon>Candidatus Methanophagales</taxon>
        <taxon>Candidatus Methanophagaceae</taxon>
    </lineage>
</organism>
<proteinExistence type="predicted"/>
<evidence type="ECO:0000313" key="1">
    <source>
        <dbReference type="EMBL" id="QNO52507.1"/>
    </source>
</evidence>
<sequence>MNEREMGRLIKEVMKLLQNMYEEEVEGGREIEERIEEIKRELGSWFIGDYPLYQAS</sequence>
<protein>
    <submittedName>
        <fullName evidence="1">Uncharacterized protein</fullName>
    </submittedName>
</protein>
<reference evidence="1" key="1">
    <citation type="submission" date="2020-06" db="EMBL/GenBank/DDBJ databases">
        <title>Unique genomic features of the anaerobic methanotrophic archaea.</title>
        <authorList>
            <person name="Chadwick G.L."/>
            <person name="Skennerton C.T."/>
            <person name="Laso-Perez R."/>
            <person name="Leu A.O."/>
            <person name="Speth D.R."/>
            <person name="Yu H."/>
            <person name="Morgan-Lang C."/>
            <person name="Hatzenpichler R."/>
            <person name="Goudeau D."/>
            <person name="Malmstrom R."/>
            <person name="Brazelton W.J."/>
            <person name="Woyke T."/>
            <person name="Hallam S.J."/>
            <person name="Tyson G.W."/>
            <person name="Wegener G."/>
            <person name="Boetius A."/>
            <person name="Orphan V."/>
        </authorList>
    </citation>
    <scope>NUCLEOTIDE SEQUENCE</scope>
</reference>
<name>A0A7G9YWX3_9EURY</name>
<gene>
    <name evidence="1" type="ORF">CGEPLDJD_00028</name>
</gene>